<proteinExistence type="predicted"/>
<reference evidence="3" key="1">
    <citation type="submission" date="2016-04" db="EMBL/GenBank/DDBJ databases">
        <title>Cephalotus genome sequencing.</title>
        <authorList>
            <person name="Fukushima K."/>
            <person name="Hasebe M."/>
            <person name="Fang X."/>
        </authorList>
    </citation>
    <scope>NUCLEOTIDE SEQUENCE [LARGE SCALE GENOMIC DNA]</scope>
    <source>
        <strain evidence="3">cv. St1</strain>
    </source>
</reference>
<feature type="compositionally biased region" description="Basic and acidic residues" evidence="1">
    <location>
        <begin position="62"/>
        <end position="74"/>
    </location>
</feature>
<feature type="compositionally biased region" description="Polar residues" evidence="1">
    <location>
        <begin position="7"/>
        <end position="18"/>
    </location>
</feature>
<dbReference type="InParanoid" id="A0A1Q3BMZ2"/>
<dbReference type="AlphaFoldDB" id="A0A1Q3BMZ2"/>
<feature type="compositionally biased region" description="Basic and acidic residues" evidence="1">
    <location>
        <begin position="19"/>
        <end position="49"/>
    </location>
</feature>
<evidence type="ECO:0000256" key="1">
    <source>
        <dbReference type="SAM" id="MobiDB-lite"/>
    </source>
</evidence>
<name>A0A1Q3BMZ2_CEPFO</name>
<accession>A0A1Q3BMZ2</accession>
<organism evidence="2 3">
    <name type="scientific">Cephalotus follicularis</name>
    <name type="common">Albany pitcher plant</name>
    <dbReference type="NCBI Taxonomy" id="3775"/>
    <lineage>
        <taxon>Eukaryota</taxon>
        <taxon>Viridiplantae</taxon>
        <taxon>Streptophyta</taxon>
        <taxon>Embryophyta</taxon>
        <taxon>Tracheophyta</taxon>
        <taxon>Spermatophyta</taxon>
        <taxon>Magnoliopsida</taxon>
        <taxon>eudicotyledons</taxon>
        <taxon>Gunneridae</taxon>
        <taxon>Pentapetalae</taxon>
        <taxon>rosids</taxon>
        <taxon>fabids</taxon>
        <taxon>Oxalidales</taxon>
        <taxon>Cephalotaceae</taxon>
        <taxon>Cephalotus</taxon>
    </lineage>
</organism>
<dbReference type="Proteomes" id="UP000187406">
    <property type="component" value="Unassembled WGS sequence"/>
</dbReference>
<evidence type="ECO:0000313" key="2">
    <source>
        <dbReference type="EMBL" id="GAV69417.1"/>
    </source>
</evidence>
<gene>
    <name evidence="2" type="ORF">CFOL_v3_12918</name>
</gene>
<sequence length="126" mass="15218">KGASLFSLYNTITRYLTQKQRERKDKKGSHREKEERKEKRGEKGAGGKGEKKRKRRKKKGEKGKERGSGRERQREEFGVFISRTRLLELKKRQERERLRQRHLATGWRHQRRSCASAAFLHFCRHW</sequence>
<feature type="region of interest" description="Disordered" evidence="1">
    <location>
        <begin position="1"/>
        <end position="74"/>
    </location>
</feature>
<evidence type="ECO:0000313" key="3">
    <source>
        <dbReference type="Proteomes" id="UP000187406"/>
    </source>
</evidence>
<dbReference type="EMBL" id="BDDD01000720">
    <property type="protein sequence ID" value="GAV69417.1"/>
    <property type="molecule type" value="Genomic_DNA"/>
</dbReference>
<feature type="compositionally biased region" description="Basic residues" evidence="1">
    <location>
        <begin position="50"/>
        <end position="61"/>
    </location>
</feature>
<keyword evidence="3" id="KW-1185">Reference proteome</keyword>
<comment type="caution">
    <text evidence="2">The sequence shown here is derived from an EMBL/GenBank/DDBJ whole genome shotgun (WGS) entry which is preliminary data.</text>
</comment>
<feature type="non-terminal residue" evidence="2">
    <location>
        <position position="1"/>
    </location>
</feature>
<protein>
    <submittedName>
        <fullName evidence="2">Uncharacterized protein</fullName>
    </submittedName>
</protein>